<keyword evidence="6" id="KW-1185">Reference proteome</keyword>
<feature type="compositionally biased region" description="Low complexity" evidence="2">
    <location>
        <begin position="927"/>
        <end position="941"/>
    </location>
</feature>
<dbReference type="InterPro" id="IPR013087">
    <property type="entry name" value="Znf_C2H2_type"/>
</dbReference>
<keyword evidence="1" id="KW-0862">Zinc</keyword>
<evidence type="ECO:0000256" key="1">
    <source>
        <dbReference type="PROSITE-ProRule" id="PRU00042"/>
    </source>
</evidence>
<protein>
    <submittedName>
        <fullName evidence="5">Uncharacterized protein</fullName>
    </submittedName>
</protein>
<keyword evidence="1" id="KW-0863">Zinc-finger</keyword>
<accession>A0A812MUE4</accession>
<comment type="caution">
    <text evidence="5">The sequence shown here is derived from an EMBL/GenBank/DDBJ whole genome shotgun (WGS) entry which is preliminary data.</text>
</comment>
<feature type="domain" description="Reverse transcriptase" evidence="4">
    <location>
        <begin position="225"/>
        <end position="532"/>
    </location>
</feature>
<dbReference type="PROSITE" id="PS50878">
    <property type="entry name" value="RT_POL"/>
    <property type="match status" value="1"/>
</dbReference>
<organism evidence="5 6">
    <name type="scientific">Symbiodinium pilosum</name>
    <name type="common">Dinoflagellate</name>
    <dbReference type="NCBI Taxonomy" id="2952"/>
    <lineage>
        <taxon>Eukaryota</taxon>
        <taxon>Sar</taxon>
        <taxon>Alveolata</taxon>
        <taxon>Dinophyceae</taxon>
        <taxon>Suessiales</taxon>
        <taxon>Symbiodiniaceae</taxon>
        <taxon>Symbiodinium</taxon>
    </lineage>
</organism>
<feature type="non-terminal residue" evidence="5">
    <location>
        <position position="1075"/>
    </location>
</feature>
<evidence type="ECO:0000259" key="4">
    <source>
        <dbReference type="PROSITE" id="PS50878"/>
    </source>
</evidence>
<feature type="compositionally biased region" description="Basic and acidic residues" evidence="2">
    <location>
        <begin position="951"/>
        <end position="973"/>
    </location>
</feature>
<dbReference type="GO" id="GO:0008270">
    <property type="term" value="F:zinc ion binding"/>
    <property type="evidence" value="ECO:0007669"/>
    <property type="project" value="UniProtKB-KW"/>
</dbReference>
<gene>
    <name evidence="5" type="ORF">SPIL2461_LOCUS6404</name>
</gene>
<keyword evidence="1" id="KW-0479">Metal-binding</keyword>
<dbReference type="EMBL" id="CAJNIZ010009634">
    <property type="protein sequence ID" value="CAE7285393.1"/>
    <property type="molecule type" value="Genomic_DNA"/>
</dbReference>
<reference evidence="5" key="1">
    <citation type="submission" date="2021-02" db="EMBL/GenBank/DDBJ databases">
        <authorList>
            <person name="Dougan E. K."/>
            <person name="Rhodes N."/>
            <person name="Thang M."/>
            <person name="Chan C."/>
        </authorList>
    </citation>
    <scope>NUCLEOTIDE SEQUENCE</scope>
</reference>
<evidence type="ECO:0000313" key="6">
    <source>
        <dbReference type="Proteomes" id="UP000649617"/>
    </source>
</evidence>
<feature type="region of interest" description="Disordered" evidence="2">
    <location>
        <begin position="927"/>
        <end position="1010"/>
    </location>
</feature>
<feature type="domain" description="C2H2-type" evidence="3">
    <location>
        <begin position="711"/>
        <end position="739"/>
    </location>
</feature>
<dbReference type="Pfam" id="PF00078">
    <property type="entry name" value="RVT_1"/>
    <property type="match status" value="1"/>
</dbReference>
<dbReference type="AlphaFoldDB" id="A0A812MUE4"/>
<dbReference type="Proteomes" id="UP000649617">
    <property type="component" value="Unassembled WGS sequence"/>
</dbReference>
<evidence type="ECO:0000256" key="2">
    <source>
        <dbReference type="SAM" id="MobiDB-lite"/>
    </source>
</evidence>
<dbReference type="PROSITE" id="PS50157">
    <property type="entry name" value="ZINC_FINGER_C2H2_2"/>
    <property type="match status" value="1"/>
</dbReference>
<dbReference type="PANTHER" id="PTHR19446">
    <property type="entry name" value="REVERSE TRANSCRIPTASES"/>
    <property type="match status" value="1"/>
</dbReference>
<dbReference type="SMART" id="SM00355">
    <property type="entry name" value="ZnF_C2H2"/>
    <property type="match status" value="2"/>
</dbReference>
<feature type="compositionally biased region" description="Polar residues" evidence="2">
    <location>
        <begin position="981"/>
        <end position="1003"/>
    </location>
</feature>
<proteinExistence type="predicted"/>
<dbReference type="InterPro" id="IPR000477">
    <property type="entry name" value="RT_dom"/>
</dbReference>
<dbReference type="OrthoDB" id="447299at2759"/>
<evidence type="ECO:0000313" key="5">
    <source>
        <dbReference type="EMBL" id="CAE7285393.1"/>
    </source>
</evidence>
<dbReference type="PROSITE" id="PS00028">
    <property type="entry name" value="ZINC_FINGER_C2H2_1"/>
    <property type="match status" value="1"/>
</dbReference>
<sequence>MDKVLHGLDHQTDSLDQKLLEGWRQCIQIAQPPKPQRPLPTTMDSQESFSDNIHQMWRLRQGLRSMPGLDTTAPATALPQQVFAGWSKAATLQAITRKVRKAGRDRKIQKVKQVLDSGDIFKTAKCLAPKTPKRRIQLRDEQGRMQSHDQEHGQLVDYFRKLYDGLRSPPSLVTKPITFEEEITAAIAKMSPAKVMPSCSAPTALWKWTSKSAAHILRQQFEYVFQPGEVHMPSAWNVSELVLLPKPGKPLRKPSDLRPISLLPPEMKILSSVIAACIRPQVQTYLASIPQFAYVSGRALQDAVTRVTSHCSEVRTLIQSQACNIHTKRGGRTEKKLYGGVQLSLDISKAFDCLPGEDLRQALVEAQVDSDMITATLIIHDEARLRITHCGRSAEVETKRGVLQGSGLSPMLWALFSGYVLRHMDTAIIDVGKTNTTYADDFHFSWTITSMAEFDKAYAAIKHVLQVLQQRGLSISADKTVIILDIRGKYAKKALRRYVVKTSKGRCIRVKLGSQCLDLKIVASHVYLGIKISFRKFEMETAQHRLQLARSVFSRLKTILCCQAVPQILRLRLWQSCVPPSLLHGLDCTGVTEVIAGKIRSLVTQQLRQIVRSYSMFTHEANEDLLIRLHVEDPIDRVYKAFDNRCSKPSMDFERLQVWESHTQWLNVLRGRLFDNSEAARQSAQDVHIGSAGQSSARAWVVPVNLVTEQFICHECGFAFATQAALNSHKYKIHFAEQDKETRQAEIHKHKQHPATEHARDGMPTCKHCGHQFETWPAFTYHVNSRNCAEIRFFYAQENNRDQLATLQDALTYRDELLQAATSLTWREMAELHVVKQHHNHCLECHHWCASPMYVKRRMKSKHPELTEIVQDVTAKITQSDLALKGPCRFCGQTFKNRTSAWPQHWKEPLAQATSELDMIRALTPTLQATPSAPATSTEAPAPVPDQAMDASDKSATRARTEDSDDKGKDRQAKRSRPASKGNQQGRGKGQSQNSSKWENWSNWKDHDKDKSDLNQLKQHVDMLTTLVLRQERQLMINRQDTSYIIFIRTDVTPSLAVMSFNIGQSWKQAKTSNP</sequence>
<name>A0A812MUE4_SYMPI</name>
<evidence type="ECO:0000259" key="3">
    <source>
        <dbReference type="PROSITE" id="PS50157"/>
    </source>
</evidence>